<feature type="chain" id="PRO_5003938176" description="Agenet-like domain-containing protein" evidence="1">
    <location>
        <begin position="26"/>
        <end position="128"/>
    </location>
</feature>
<sequence length="128" mass="14899">MKHKLMFGAAFMATWLGIMIPNALASHCSIGQKGEVLWKGNWYSAKVLDVDGDYCYITYDGYDSSWDEWVEPQRFRSAYRVGDSVKIYWQGQWYPGQILAISGNSYQITYYGYDSSWNEWVESSRLSR</sequence>
<evidence type="ECO:0000313" key="3">
    <source>
        <dbReference type="EMBL" id="AFZ35946.1"/>
    </source>
</evidence>
<keyword evidence="4" id="KW-1185">Reference proteome</keyword>
<feature type="domain" description="Agenet-like" evidence="2">
    <location>
        <begin position="90"/>
        <end position="126"/>
    </location>
</feature>
<dbReference type="Proteomes" id="UP000010473">
    <property type="component" value="Chromosome"/>
</dbReference>
<evidence type="ECO:0000313" key="4">
    <source>
        <dbReference type="Proteomes" id="UP000010473"/>
    </source>
</evidence>
<dbReference type="PATRIC" id="fig|111780.3.peg.2507"/>
<dbReference type="InterPro" id="IPR008395">
    <property type="entry name" value="Agenet-like_dom"/>
</dbReference>
<dbReference type="OrthoDB" id="326336at2"/>
<evidence type="ECO:0000259" key="2">
    <source>
        <dbReference type="Pfam" id="PF05641"/>
    </source>
</evidence>
<feature type="signal peptide" evidence="1">
    <location>
        <begin position="1"/>
        <end position="25"/>
    </location>
</feature>
<dbReference type="eggNOG" id="ENOG5033D51">
    <property type="taxonomic scope" value="Bacteria"/>
</dbReference>
<dbReference type="HOGENOM" id="CLU_1935857_0_0_3"/>
<feature type="domain" description="Agenet-like" evidence="2">
    <location>
        <begin position="38"/>
        <end position="73"/>
    </location>
</feature>
<proteinExistence type="predicted"/>
<accession>K9XV41</accession>
<organism evidence="3 4">
    <name type="scientific">Stanieria cyanosphaera (strain ATCC 29371 / PCC 7437)</name>
    <dbReference type="NCBI Taxonomy" id="111780"/>
    <lineage>
        <taxon>Bacteria</taxon>
        <taxon>Bacillati</taxon>
        <taxon>Cyanobacteriota</taxon>
        <taxon>Cyanophyceae</taxon>
        <taxon>Pleurocapsales</taxon>
        <taxon>Dermocarpellaceae</taxon>
        <taxon>Stanieria</taxon>
    </lineage>
</organism>
<dbReference type="Gene3D" id="2.30.30.140">
    <property type="match status" value="2"/>
</dbReference>
<keyword evidence="1" id="KW-0732">Signal</keyword>
<dbReference type="KEGG" id="scs:Sta7437_2407"/>
<dbReference type="SUPFAM" id="SSF54160">
    <property type="entry name" value="Chromo domain-like"/>
    <property type="match status" value="2"/>
</dbReference>
<dbReference type="EMBL" id="CP003653">
    <property type="protein sequence ID" value="AFZ35946.1"/>
    <property type="molecule type" value="Genomic_DNA"/>
</dbReference>
<reference evidence="4" key="1">
    <citation type="journal article" date="2013" name="Proc. Natl. Acad. Sci. U.S.A.">
        <title>Improving the coverage of the cyanobacterial phylum using diversity-driven genome sequencing.</title>
        <authorList>
            <person name="Shih P.M."/>
            <person name="Wu D."/>
            <person name="Latifi A."/>
            <person name="Axen S.D."/>
            <person name="Fewer D.P."/>
            <person name="Talla E."/>
            <person name="Calteau A."/>
            <person name="Cai F."/>
            <person name="Tandeau de Marsac N."/>
            <person name="Rippka R."/>
            <person name="Herdman M."/>
            <person name="Sivonen K."/>
            <person name="Coursin T."/>
            <person name="Laurent T."/>
            <person name="Goodwin L."/>
            <person name="Nolan M."/>
            <person name="Davenport K.W."/>
            <person name="Han C.S."/>
            <person name="Rubin E.M."/>
            <person name="Eisen J.A."/>
            <person name="Woyke T."/>
            <person name="Gugger M."/>
            <person name="Kerfeld C.A."/>
        </authorList>
    </citation>
    <scope>NUCLEOTIDE SEQUENCE [LARGE SCALE GENOMIC DNA]</scope>
    <source>
        <strain evidence="4">ATCC 29371 / PCC 7437</strain>
    </source>
</reference>
<dbReference type="AlphaFoldDB" id="K9XV41"/>
<dbReference type="RefSeq" id="WP_015193614.1">
    <property type="nucleotide sequence ID" value="NC_019748.1"/>
</dbReference>
<gene>
    <name evidence="3" type="ordered locus">Sta7437_2407</name>
</gene>
<dbReference type="STRING" id="111780.Sta7437_2407"/>
<protein>
    <recommendedName>
        <fullName evidence="2">Agenet-like domain-containing protein</fullName>
    </recommendedName>
</protein>
<evidence type="ECO:0000256" key="1">
    <source>
        <dbReference type="SAM" id="SignalP"/>
    </source>
</evidence>
<dbReference type="Pfam" id="PF05641">
    <property type="entry name" value="Agenet"/>
    <property type="match status" value="2"/>
</dbReference>
<dbReference type="InterPro" id="IPR016197">
    <property type="entry name" value="Chromo-like_dom_sf"/>
</dbReference>
<name>K9XV41_STAC7</name>